<feature type="compositionally biased region" description="Basic residues" evidence="2">
    <location>
        <begin position="13"/>
        <end position="27"/>
    </location>
</feature>
<dbReference type="EMBL" id="BSXU01000202">
    <property type="protein sequence ID" value="GMG19776.1"/>
    <property type="molecule type" value="Genomic_DNA"/>
</dbReference>
<dbReference type="Proteomes" id="UP001165063">
    <property type="component" value="Unassembled WGS sequence"/>
</dbReference>
<evidence type="ECO:0000256" key="1">
    <source>
        <dbReference type="ARBA" id="ARBA00009856"/>
    </source>
</evidence>
<dbReference type="GO" id="GO:0005737">
    <property type="term" value="C:cytoplasm"/>
    <property type="evidence" value="ECO:0007669"/>
    <property type="project" value="TreeGrafter"/>
</dbReference>
<evidence type="ECO:0000313" key="5">
    <source>
        <dbReference type="Proteomes" id="UP001165063"/>
    </source>
</evidence>
<dbReference type="InterPro" id="IPR040044">
    <property type="entry name" value="SRR1L"/>
</dbReference>
<protein>
    <submittedName>
        <fullName evidence="4">Unnamed protein product</fullName>
    </submittedName>
</protein>
<keyword evidence="5" id="KW-1185">Reference proteome</keyword>
<feature type="domain" description="SRR1-like" evidence="3">
    <location>
        <begin position="99"/>
        <end position="353"/>
    </location>
</feature>
<dbReference type="GO" id="GO:0005634">
    <property type="term" value="C:nucleus"/>
    <property type="evidence" value="ECO:0007669"/>
    <property type="project" value="TreeGrafter"/>
</dbReference>
<dbReference type="InterPro" id="IPR012942">
    <property type="entry name" value="SRR1-like"/>
</dbReference>
<evidence type="ECO:0000259" key="3">
    <source>
        <dbReference type="Pfam" id="PF07985"/>
    </source>
</evidence>
<name>A0A9W7DC19_AMBMO</name>
<comment type="caution">
    <text evidence="4">The sequence shown here is derived from an EMBL/GenBank/DDBJ whole genome shotgun (WGS) entry which is preliminary data.</text>
</comment>
<reference evidence="4" key="1">
    <citation type="submission" date="2023-04" db="EMBL/GenBank/DDBJ databases">
        <title>Ambrosiozyma monospora NBRC 1965.</title>
        <authorList>
            <person name="Ichikawa N."/>
            <person name="Sato H."/>
            <person name="Tonouchi N."/>
        </authorList>
    </citation>
    <scope>NUCLEOTIDE SEQUENCE</scope>
    <source>
        <strain evidence="4">NBRC 1965</strain>
    </source>
</reference>
<organism evidence="4 5">
    <name type="scientific">Ambrosiozyma monospora</name>
    <name type="common">Yeast</name>
    <name type="synonym">Endomycopsis monosporus</name>
    <dbReference type="NCBI Taxonomy" id="43982"/>
    <lineage>
        <taxon>Eukaryota</taxon>
        <taxon>Fungi</taxon>
        <taxon>Dikarya</taxon>
        <taxon>Ascomycota</taxon>
        <taxon>Saccharomycotina</taxon>
        <taxon>Pichiomycetes</taxon>
        <taxon>Pichiales</taxon>
        <taxon>Pichiaceae</taxon>
        <taxon>Ambrosiozyma</taxon>
    </lineage>
</organism>
<dbReference type="AlphaFoldDB" id="A0A9W7DC19"/>
<accession>A0A9W7DC19</accession>
<dbReference type="PANTHER" id="PTHR28626:SF3">
    <property type="entry name" value="SRR1-LIKE PROTEIN"/>
    <property type="match status" value="1"/>
</dbReference>
<evidence type="ECO:0000256" key="2">
    <source>
        <dbReference type="SAM" id="MobiDB-lite"/>
    </source>
</evidence>
<dbReference type="OrthoDB" id="551431at2759"/>
<proteinExistence type="inferred from homology"/>
<feature type="region of interest" description="Disordered" evidence="2">
    <location>
        <begin position="258"/>
        <end position="300"/>
    </location>
</feature>
<comment type="similarity">
    <text evidence="1">Belongs to the SRR1 family.</text>
</comment>
<gene>
    <name evidence="4" type="ORF">Amon01_000072600</name>
</gene>
<dbReference type="PANTHER" id="PTHR28626">
    <property type="entry name" value="SRR1-LIKE PROTEIN"/>
    <property type="match status" value="1"/>
</dbReference>
<dbReference type="Pfam" id="PF07985">
    <property type="entry name" value="SRR1"/>
    <property type="match status" value="1"/>
</dbReference>
<sequence>MTDNEFTQIPLRSNKKKSSKSKSKSKLSRQQSSKSESTSLLLEKFETKLESIKSSKLFDSIIQQLDQFNNDGTTNTTHHIDDDINSNNNSTVKTNVQNDITTKQNRKWNRIRCLAIGSISTEFQALYQLCLLKLLVDHFKIPNCDVSLYDPVFNNLDLVFLKDVLGYSVDAEYLVDEKQEKNDANDRDGDELGVLYFMPHSPISLIESIFDSDMPQFLLVNDLVVYDNKFTKFEYFQKFPNCARVTNLISVGSSANSTTAKTAETGPTSNGTIPSHSTSTQTETPSQNISNDNEFQVVTKKKKKNKKNRKAFKEPVVEYHYDQAYFDDIVYHCFELGNDDSKPWGNSFSDFCLIALSKK</sequence>
<feature type="region of interest" description="Disordered" evidence="2">
    <location>
        <begin position="1"/>
        <end position="36"/>
    </location>
</feature>
<feature type="compositionally biased region" description="Polar residues" evidence="2">
    <location>
        <begin position="258"/>
        <end position="296"/>
    </location>
</feature>
<evidence type="ECO:0000313" key="4">
    <source>
        <dbReference type="EMBL" id="GMG19776.1"/>
    </source>
</evidence>